<name>A0A3N2BYR0_9MICO</name>
<dbReference type="Gene3D" id="3.30.1540.10">
    <property type="entry name" value="formyl-coa transferase, domain 3"/>
    <property type="match status" value="1"/>
</dbReference>
<organism evidence="2 3">
    <name type="scientific">Plantibacter flavus</name>
    <dbReference type="NCBI Taxonomy" id="150123"/>
    <lineage>
        <taxon>Bacteria</taxon>
        <taxon>Bacillati</taxon>
        <taxon>Actinomycetota</taxon>
        <taxon>Actinomycetes</taxon>
        <taxon>Micrococcales</taxon>
        <taxon>Microbacteriaceae</taxon>
        <taxon>Plantibacter</taxon>
    </lineage>
</organism>
<dbReference type="AlphaFoldDB" id="A0A3N2BYR0"/>
<dbReference type="InterPro" id="IPR044855">
    <property type="entry name" value="CoA-Trfase_III_dom3_sf"/>
</dbReference>
<dbReference type="Gene3D" id="3.40.50.10540">
    <property type="entry name" value="Crotonobetainyl-coa:carnitine coa-transferase, domain 1"/>
    <property type="match status" value="1"/>
</dbReference>
<dbReference type="RefSeq" id="WP_085512076.1">
    <property type="nucleotide sequence ID" value="NZ_FXAP01000003.1"/>
</dbReference>
<dbReference type="Pfam" id="PF02515">
    <property type="entry name" value="CoA_transf_3"/>
    <property type="match status" value="1"/>
</dbReference>
<dbReference type="InterPro" id="IPR003673">
    <property type="entry name" value="CoA-Trfase_fam_III"/>
</dbReference>
<dbReference type="GO" id="GO:0008410">
    <property type="term" value="F:CoA-transferase activity"/>
    <property type="evidence" value="ECO:0007669"/>
    <property type="project" value="TreeGrafter"/>
</dbReference>
<evidence type="ECO:0000313" key="2">
    <source>
        <dbReference type="EMBL" id="ROR80400.1"/>
    </source>
</evidence>
<proteinExistence type="predicted"/>
<sequence>MTEHQPSTGADPEAILAATERLAVPPGSLEGVVVLDLSRVLAGPYAASMLADLGATVIKIENPNDPDVSRGFPPYLRDGDEEFSGYYGQYNRGKFGLALDLASEAGKEVLRDLVASADVLVENFRPGTMAKLGLPYEALAAINPKLVYTAISGYGQTGARSRRPAFDNTAQAAGGLWSMNGYADQPPVRVGVTIGDLSATMFGVIGTLAALRHAERTGVGQLVDVAQVDSIIAMTETAVVDYTVDGTVASPSGNEHAWVRPYELFPCADGQVFFGAYTDKLWKASCELFGTPEAIADPEIDTMRKRFDEEVYARRVKPLVISWFADRTRAELEELAGDVVPLTAVKTIGEVVDDPGTAEREMVVETDYGSFGTLRSFGQPIKLSATPATTDRPANHMGEHADDVLTALAGYGAGRIAALRSDGVI</sequence>
<reference evidence="2 3" key="1">
    <citation type="submission" date="2018-11" db="EMBL/GenBank/DDBJ databases">
        <title>Sequencing the genomes of 1000 actinobacteria strains.</title>
        <authorList>
            <person name="Klenk H.-P."/>
        </authorList>
    </citation>
    <scope>NUCLEOTIDE SEQUENCE [LARGE SCALE GENOMIC DNA]</scope>
    <source>
        <strain evidence="2 3">DSM 14012</strain>
    </source>
</reference>
<dbReference type="InterPro" id="IPR023606">
    <property type="entry name" value="CoA-Trfase_III_dom_1_sf"/>
</dbReference>
<gene>
    <name evidence="2" type="ORF">EDD42_0441</name>
</gene>
<dbReference type="EMBL" id="RKHL01000001">
    <property type="protein sequence ID" value="ROR80400.1"/>
    <property type="molecule type" value="Genomic_DNA"/>
</dbReference>
<dbReference type="PANTHER" id="PTHR48207:SF3">
    <property type="entry name" value="SUCCINATE--HYDROXYMETHYLGLUTARATE COA-TRANSFERASE"/>
    <property type="match status" value="1"/>
</dbReference>
<accession>A0A3N2BYR0</accession>
<dbReference type="Proteomes" id="UP000266915">
    <property type="component" value="Unassembled WGS sequence"/>
</dbReference>
<evidence type="ECO:0000313" key="3">
    <source>
        <dbReference type="Proteomes" id="UP000266915"/>
    </source>
</evidence>
<keyword evidence="3" id="KW-1185">Reference proteome</keyword>
<keyword evidence="1 2" id="KW-0808">Transferase</keyword>
<dbReference type="SUPFAM" id="SSF89796">
    <property type="entry name" value="CoA-transferase family III (CaiB/BaiF)"/>
    <property type="match status" value="1"/>
</dbReference>
<comment type="caution">
    <text evidence="2">The sequence shown here is derived from an EMBL/GenBank/DDBJ whole genome shotgun (WGS) entry which is preliminary data.</text>
</comment>
<dbReference type="InterPro" id="IPR050483">
    <property type="entry name" value="CoA-transferase_III_domain"/>
</dbReference>
<protein>
    <submittedName>
        <fullName evidence="2">CoA:oxalate CoA-transferase</fullName>
    </submittedName>
</protein>
<evidence type="ECO:0000256" key="1">
    <source>
        <dbReference type="ARBA" id="ARBA00022679"/>
    </source>
</evidence>
<dbReference type="PANTHER" id="PTHR48207">
    <property type="entry name" value="SUCCINATE--HYDROXYMETHYLGLUTARATE COA-TRANSFERASE"/>
    <property type="match status" value="1"/>
</dbReference>